<dbReference type="Proteomes" id="UP000595437">
    <property type="component" value="Chromosome 4"/>
</dbReference>
<accession>A0A7T8KDC9</accession>
<evidence type="ECO:0000313" key="1">
    <source>
        <dbReference type="EMBL" id="QQP53830.1"/>
    </source>
</evidence>
<dbReference type="OrthoDB" id="9981685at2759"/>
<sequence>MDFVAYGTPYTFQQDSAPAHKSKLVQYWLKKNLPNFWDFNTWPQQPRPEPMRLRLVCATHHSNVASLKASIKSEMNKLDPVEVSTACGRFKRRLEDILEAE</sequence>
<keyword evidence="2" id="KW-1185">Reference proteome</keyword>
<dbReference type="Gene3D" id="3.30.420.10">
    <property type="entry name" value="Ribonuclease H-like superfamily/Ribonuclease H"/>
    <property type="match status" value="1"/>
</dbReference>
<evidence type="ECO:0000313" key="2">
    <source>
        <dbReference type="Proteomes" id="UP000595437"/>
    </source>
</evidence>
<name>A0A7T8KDC9_CALRO</name>
<dbReference type="AlphaFoldDB" id="A0A7T8KDC9"/>
<dbReference type="InterPro" id="IPR036397">
    <property type="entry name" value="RNaseH_sf"/>
</dbReference>
<organism evidence="1 2">
    <name type="scientific">Caligus rogercresseyi</name>
    <name type="common">Sea louse</name>
    <dbReference type="NCBI Taxonomy" id="217165"/>
    <lineage>
        <taxon>Eukaryota</taxon>
        <taxon>Metazoa</taxon>
        <taxon>Ecdysozoa</taxon>
        <taxon>Arthropoda</taxon>
        <taxon>Crustacea</taxon>
        <taxon>Multicrustacea</taxon>
        <taxon>Hexanauplia</taxon>
        <taxon>Copepoda</taxon>
        <taxon>Siphonostomatoida</taxon>
        <taxon>Caligidae</taxon>
        <taxon>Caligus</taxon>
    </lineage>
</organism>
<feature type="non-terminal residue" evidence="1">
    <location>
        <position position="101"/>
    </location>
</feature>
<protein>
    <submittedName>
        <fullName evidence="1">Transposable element tcb1 transposase</fullName>
    </submittedName>
</protein>
<reference evidence="2" key="1">
    <citation type="submission" date="2021-01" db="EMBL/GenBank/DDBJ databases">
        <title>Caligus Genome Assembly.</title>
        <authorList>
            <person name="Gallardo-Escarate C."/>
        </authorList>
    </citation>
    <scope>NUCLEOTIDE SEQUENCE [LARGE SCALE GENOMIC DNA]</scope>
</reference>
<proteinExistence type="predicted"/>
<gene>
    <name evidence="1" type="ORF">FKW44_006449</name>
</gene>
<dbReference type="GO" id="GO:0003676">
    <property type="term" value="F:nucleic acid binding"/>
    <property type="evidence" value="ECO:0007669"/>
    <property type="project" value="InterPro"/>
</dbReference>
<dbReference type="EMBL" id="CP045893">
    <property type="protein sequence ID" value="QQP53830.1"/>
    <property type="molecule type" value="Genomic_DNA"/>
</dbReference>